<dbReference type="RefSeq" id="WP_191624364.1">
    <property type="nucleotide sequence ID" value="NZ_CABVHQ010000042.1"/>
</dbReference>
<proteinExistence type="predicted"/>
<organism evidence="2 3">
    <name type="scientific">Pseudomonas fluorescens</name>
    <dbReference type="NCBI Taxonomy" id="294"/>
    <lineage>
        <taxon>Bacteria</taxon>
        <taxon>Pseudomonadati</taxon>
        <taxon>Pseudomonadota</taxon>
        <taxon>Gammaproteobacteria</taxon>
        <taxon>Pseudomonadales</taxon>
        <taxon>Pseudomonadaceae</taxon>
        <taxon>Pseudomonas</taxon>
    </lineage>
</organism>
<evidence type="ECO:0000313" key="3">
    <source>
        <dbReference type="Proteomes" id="UP000337909"/>
    </source>
</evidence>
<evidence type="ECO:0008006" key="4">
    <source>
        <dbReference type="Google" id="ProtNLM"/>
    </source>
</evidence>
<gene>
    <name evidence="2" type="ORF">PS691_03881</name>
</gene>
<evidence type="ECO:0000313" key="2">
    <source>
        <dbReference type="EMBL" id="VVO17077.1"/>
    </source>
</evidence>
<feature type="region of interest" description="Disordered" evidence="1">
    <location>
        <begin position="48"/>
        <end position="78"/>
    </location>
</feature>
<dbReference type="AlphaFoldDB" id="A0A5E7DHU4"/>
<dbReference type="Proteomes" id="UP000337909">
    <property type="component" value="Unassembled WGS sequence"/>
</dbReference>
<dbReference type="PROSITE" id="PS51257">
    <property type="entry name" value="PROKAR_LIPOPROTEIN"/>
    <property type="match status" value="1"/>
</dbReference>
<reference evidence="2 3" key="1">
    <citation type="submission" date="2019-09" db="EMBL/GenBank/DDBJ databases">
        <authorList>
            <person name="Chandra G."/>
            <person name="Truman W A."/>
        </authorList>
    </citation>
    <scope>NUCLEOTIDE SEQUENCE [LARGE SCALE GENOMIC DNA]</scope>
    <source>
        <strain evidence="2">PS691</strain>
    </source>
</reference>
<evidence type="ECO:0000256" key="1">
    <source>
        <dbReference type="SAM" id="MobiDB-lite"/>
    </source>
</evidence>
<name>A0A5E7DHU4_PSEFL</name>
<dbReference type="EMBL" id="CABVHQ010000042">
    <property type="protein sequence ID" value="VVO17077.1"/>
    <property type="molecule type" value="Genomic_DNA"/>
</dbReference>
<accession>A0A5E7DHU4</accession>
<sequence>MPLISKLAMQMIFLFVLACAVAVASNWKHKMMSSTEVDWTGAVRANSSTPNLTAAAGEPGSHTQTQSSDIDPVARIAE</sequence>
<protein>
    <recommendedName>
        <fullName evidence="4">Lipoprotein</fullName>
    </recommendedName>
</protein>